<protein>
    <recommendedName>
        <fullName evidence="4">Alanine racemase</fullName>
        <ecNumber evidence="4">5.1.1.1</ecNumber>
    </recommendedName>
</protein>
<keyword evidence="9" id="KW-1185">Reference proteome</keyword>
<comment type="pathway">
    <text evidence="4">Amino-acid biosynthesis; D-alanine biosynthesis; D-alanine from L-alanine: step 1/1.</text>
</comment>
<dbReference type="Proteomes" id="UP000752012">
    <property type="component" value="Unassembled WGS sequence"/>
</dbReference>
<dbReference type="GO" id="GO:0005829">
    <property type="term" value="C:cytosol"/>
    <property type="evidence" value="ECO:0007669"/>
    <property type="project" value="TreeGrafter"/>
</dbReference>
<proteinExistence type="inferred from homology"/>
<comment type="catalytic activity">
    <reaction evidence="4">
        <text>L-alanine = D-alanine</text>
        <dbReference type="Rhea" id="RHEA:20249"/>
        <dbReference type="ChEBI" id="CHEBI:57416"/>
        <dbReference type="ChEBI" id="CHEBI:57972"/>
        <dbReference type="EC" id="5.1.1.1"/>
    </reaction>
</comment>
<evidence type="ECO:0000256" key="2">
    <source>
        <dbReference type="ARBA" id="ARBA00022898"/>
    </source>
</evidence>
<comment type="cofactor">
    <cofactor evidence="1 4 5">
        <name>pyridoxal 5'-phosphate</name>
        <dbReference type="ChEBI" id="CHEBI:597326"/>
    </cofactor>
</comment>
<keyword evidence="3 4" id="KW-0413">Isomerase</keyword>
<evidence type="ECO:0000313" key="8">
    <source>
        <dbReference type="EMBL" id="NJP37962.1"/>
    </source>
</evidence>
<dbReference type="PANTHER" id="PTHR30511:SF0">
    <property type="entry name" value="ALANINE RACEMASE, CATABOLIC-RELATED"/>
    <property type="match status" value="1"/>
</dbReference>
<dbReference type="EC" id="5.1.1.1" evidence="4"/>
<dbReference type="InterPro" id="IPR000821">
    <property type="entry name" value="Ala_racemase"/>
</dbReference>
<gene>
    <name evidence="8" type="primary">alr</name>
    <name evidence="8" type="ORF">HCN83_10245</name>
</gene>
<comment type="function">
    <text evidence="4">Catalyzes the interconversion of L-alanine and D-alanine. May also act on other amino acids.</text>
</comment>
<comment type="similarity">
    <text evidence="4">Belongs to the alanine racemase family.</text>
</comment>
<dbReference type="GO" id="GO:0030632">
    <property type="term" value="P:D-alanine biosynthetic process"/>
    <property type="evidence" value="ECO:0007669"/>
    <property type="project" value="UniProtKB-UniRule"/>
</dbReference>
<accession>A0A969PPF5</accession>
<dbReference type="FunFam" id="3.20.20.10:FF:000002">
    <property type="entry name" value="Alanine racemase"/>
    <property type="match status" value="1"/>
</dbReference>
<dbReference type="Gene3D" id="3.20.20.10">
    <property type="entry name" value="Alanine racemase"/>
    <property type="match status" value="1"/>
</dbReference>
<feature type="binding site" evidence="4 6">
    <location>
        <position position="315"/>
    </location>
    <ligand>
        <name>substrate</name>
    </ligand>
</feature>
<evidence type="ECO:0000256" key="4">
    <source>
        <dbReference type="HAMAP-Rule" id="MF_01201"/>
    </source>
</evidence>
<dbReference type="EMBL" id="JAATHJ010000014">
    <property type="protein sequence ID" value="NJP37962.1"/>
    <property type="molecule type" value="Genomic_DNA"/>
</dbReference>
<dbReference type="GO" id="GO:0030170">
    <property type="term" value="F:pyridoxal phosphate binding"/>
    <property type="evidence" value="ECO:0007669"/>
    <property type="project" value="UniProtKB-UniRule"/>
</dbReference>
<reference evidence="8 9" key="1">
    <citation type="submission" date="2020-03" db="EMBL/GenBank/DDBJ databases">
        <title>Assessment of the enzymatic potential of alkaline-tolerant lipase obtained from Bacillus luteus H11 (technogenic soil) for the bioremediation of saline soils contaminated with petroleum substances.</title>
        <authorList>
            <person name="Kalwasinska A."/>
        </authorList>
    </citation>
    <scope>NUCLEOTIDE SEQUENCE [LARGE SCALE GENOMIC DNA]</scope>
    <source>
        <strain evidence="8 9">H11</strain>
    </source>
</reference>
<dbReference type="InterPro" id="IPR029066">
    <property type="entry name" value="PLP-binding_barrel"/>
</dbReference>
<dbReference type="InterPro" id="IPR001608">
    <property type="entry name" value="Ala_racemase_N"/>
</dbReference>
<feature type="active site" description="Proton acceptor; specific for D-alanine" evidence="4">
    <location>
        <position position="40"/>
    </location>
</feature>
<dbReference type="SUPFAM" id="SSF51419">
    <property type="entry name" value="PLP-binding barrel"/>
    <property type="match status" value="1"/>
</dbReference>
<evidence type="ECO:0000259" key="7">
    <source>
        <dbReference type="SMART" id="SM01005"/>
    </source>
</evidence>
<dbReference type="InterPro" id="IPR020622">
    <property type="entry name" value="Ala_racemase_pyridoxalP-BS"/>
</dbReference>
<evidence type="ECO:0000256" key="3">
    <source>
        <dbReference type="ARBA" id="ARBA00023235"/>
    </source>
</evidence>
<dbReference type="AlphaFoldDB" id="A0A969PPF5"/>
<keyword evidence="2 4" id="KW-0663">Pyridoxal phosphate</keyword>
<dbReference type="CDD" id="cd00430">
    <property type="entry name" value="PLPDE_III_AR"/>
    <property type="match status" value="1"/>
</dbReference>
<dbReference type="PANTHER" id="PTHR30511">
    <property type="entry name" value="ALANINE RACEMASE"/>
    <property type="match status" value="1"/>
</dbReference>
<evidence type="ECO:0000256" key="1">
    <source>
        <dbReference type="ARBA" id="ARBA00001933"/>
    </source>
</evidence>
<dbReference type="PRINTS" id="PR00992">
    <property type="entry name" value="ALARACEMASE"/>
</dbReference>
<dbReference type="Pfam" id="PF01168">
    <property type="entry name" value="Ala_racemase_N"/>
    <property type="match status" value="1"/>
</dbReference>
<organism evidence="8 9">
    <name type="scientific">Alkalicoccus luteus</name>
    <dbReference type="NCBI Taxonomy" id="1237094"/>
    <lineage>
        <taxon>Bacteria</taxon>
        <taxon>Bacillati</taxon>
        <taxon>Bacillota</taxon>
        <taxon>Bacilli</taxon>
        <taxon>Bacillales</taxon>
        <taxon>Bacillaceae</taxon>
        <taxon>Alkalicoccus</taxon>
    </lineage>
</organism>
<feature type="binding site" evidence="4 6">
    <location>
        <position position="137"/>
    </location>
    <ligand>
        <name>substrate</name>
    </ligand>
</feature>
<name>A0A969PPF5_9BACI</name>
<dbReference type="InterPro" id="IPR011079">
    <property type="entry name" value="Ala_racemase_C"/>
</dbReference>
<evidence type="ECO:0000313" key="9">
    <source>
        <dbReference type="Proteomes" id="UP000752012"/>
    </source>
</evidence>
<dbReference type="GO" id="GO:0008784">
    <property type="term" value="F:alanine racemase activity"/>
    <property type="evidence" value="ECO:0007669"/>
    <property type="project" value="UniProtKB-UniRule"/>
</dbReference>
<dbReference type="HAMAP" id="MF_01201">
    <property type="entry name" value="Ala_racemase"/>
    <property type="match status" value="1"/>
</dbReference>
<dbReference type="InterPro" id="IPR009006">
    <property type="entry name" value="Ala_racemase/Decarboxylase_C"/>
</dbReference>
<dbReference type="Gene3D" id="2.40.37.10">
    <property type="entry name" value="Lyase, Ornithine Decarboxylase, Chain A, domain 1"/>
    <property type="match status" value="1"/>
</dbReference>
<dbReference type="GO" id="GO:0009252">
    <property type="term" value="P:peptidoglycan biosynthetic process"/>
    <property type="evidence" value="ECO:0007669"/>
    <property type="project" value="TreeGrafter"/>
</dbReference>
<feature type="domain" description="Alanine racemase C-terminal" evidence="7">
    <location>
        <begin position="246"/>
        <end position="364"/>
    </location>
</feature>
<feature type="modified residue" description="N6-(pyridoxal phosphate)lysine" evidence="4 5">
    <location>
        <position position="40"/>
    </location>
</feature>
<dbReference type="RefSeq" id="WP_168006980.1">
    <property type="nucleotide sequence ID" value="NZ_JAATHJ010000014.1"/>
</dbReference>
<feature type="active site" description="Proton acceptor; specific for L-alanine" evidence="4">
    <location>
        <position position="267"/>
    </location>
</feature>
<dbReference type="PROSITE" id="PS00395">
    <property type="entry name" value="ALANINE_RACEMASE"/>
    <property type="match status" value="1"/>
</dbReference>
<sequence length="364" mass="38955">MKTDSFRQTTASISTSAIEQNARAFHSHLSPGSSLMAVVKANGYGHGAVEAAEAALRGGAESLGVAILDEAVALRKAGITVPLLVMGHTAPESMQTAADHDIALTIFADDARDEALRIAASGQRIRIHLKIETGMGRIGITTKEQLLAIAVPLFKAENVALDGMFTHFAEADTPSSPYTDEQFARFQAMAAALDEAGIAIPVKHCCNSAGTMLHPDKHLDMVRVGISLYGLRPDPDMPLAFPLEQAMTLTSQIVSIRRLDAGHTISYGRTHTLTEPRDIATLPIGYADGLPRLASNQATVTVNGQEAPLVGRVCMDQTMIDVTGLDVRVYDHVTFSIDQLAELTGTINYEIVCGVSPRVPRVYE</sequence>
<evidence type="ECO:0000256" key="6">
    <source>
        <dbReference type="PIRSR" id="PIRSR600821-52"/>
    </source>
</evidence>
<comment type="caution">
    <text evidence="8">The sequence shown here is derived from an EMBL/GenBank/DDBJ whole genome shotgun (WGS) entry which is preliminary data.</text>
</comment>
<dbReference type="SMART" id="SM01005">
    <property type="entry name" value="Ala_racemase_C"/>
    <property type="match status" value="1"/>
</dbReference>
<dbReference type="NCBIfam" id="TIGR00492">
    <property type="entry name" value="alr"/>
    <property type="match status" value="1"/>
</dbReference>
<dbReference type="Pfam" id="PF00842">
    <property type="entry name" value="Ala_racemase_C"/>
    <property type="match status" value="1"/>
</dbReference>
<dbReference type="SUPFAM" id="SSF50621">
    <property type="entry name" value="Alanine racemase C-terminal domain-like"/>
    <property type="match status" value="1"/>
</dbReference>
<evidence type="ECO:0000256" key="5">
    <source>
        <dbReference type="PIRSR" id="PIRSR600821-50"/>
    </source>
</evidence>